<feature type="transmembrane region" description="Helical" evidence="1">
    <location>
        <begin position="164"/>
        <end position="185"/>
    </location>
</feature>
<name>A0A0S7BST8_9CHLR</name>
<gene>
    <name evidence="2" type="ORF">ATC1_13489</name>
</gene>
<feature type="transmembrane region" description="Helical" evidence="1">
    <location>
        <begin position="24"/>
        <end position="44"/>
    </location>
</feature>
<dbReference type="STRING" id="1678840.ATC1_13489"/>
<dbReference type="AlphaFoldDB" id="A0A0S7BST8"/>
<feature type="transmembrane region" description="Helical" evidence="1">
    <location>
        <begin position="191"/>
        <end position="211"/>
    </location>
</feature>
<accession>A0A0S7BST8</accession>
<evidence type="ECO:0000313" key="3">
    <source>
        <dbReference type="Proteomes" id="UP000053370"/>
    </source>
</evidence>
<dbReference type="EMBL" id="DF968181">
    <property type="protein sequence ID" value="GAP40513.1"/>
    <property type="molecule type" value="Genomic_DNA"/>
</dbReference>
<keyword evidence="1" id="KW-1133">Transmembrane helix</keyword>
<keyword evidence="1" id="KW-0812">Transmembrane</keyword>
<evidence type="ECO:0000256" key="1">
    <source>
        <dbReference type="SAM" id="Phobius"/>
    </source>
</evidence>
<reference evidence="2" key="1">
    <citation type="journal article" date="2015" name="Genome Announc.">
        <title>Draft Genome Sequence of Anaerolineae Strain TC1, a Novel Isolate from a Methanogenic Wastewater Treatment System.</title>
        <authorList>
            <person name="Matsuura N."/>
            <person name="Tourlousse D.M."/>
            <person name="Sun L."/>
            <person name="Toyonaga M."/>
            <person name="Kuroda K."/>
            <person name="Ohashi A."/>
            <person name="Cruz R."/>
            <person name="Yamaguchi T."/>
            <person name="Sekiguchi Y."/>
        </authorList>
    </citation>
    <scope>NUCLEOTIDE SEQUENCE [LARGE SCALE GENOMIC DNA]</scope>
    <source>
        <strain evidence="2">TC1</strain>
    </source>
</reference>
<proteinExistence type="predicted"/>
<keyword evidence="3" id="KW-1185">Reference proteome</keyword>
<protein>
    <submittedName>
        <fullName evidence="2">Uncharacterized protein</fullName>
    </submittedName>
</protein>
<evidence type="ECO:0000313" key="2">
    <source>
        <dbReference type="EMBL" id="GAP40513.1"/>
    </source>
</evidence>
<keyword evidence="1" id="KW-0472">Membrane</keyword>
<feature type="transmembrane region" description="Helical" evidence="1">
    <location>
        <begin position="53"/>
        <end position="70"/>
    </location>
</feature>
<feature type="transmembrane region" description="Helical" evidence="1">
    <location>
        <begin position="107"/>
        <end position="127"/>
    </location>
</feature>
<organism evidence="2">
    <name type="scientific">Flexilinea flocculi</name>
    <dbReference type="NCBI Taxonomy" id="1678840"/>
    <lineage>
        <taxon>Bacteria</taxon>
        <taxon>Bacillati</taxon>
        <taxon>Chloroflexota</taxon>
        <taxon>Anaerolineae</taxon>
        <taxon>Anaerolineales</taxon>
        <taxon>Anaerolineaceae</taxon>
        <taxon>Flexilinea</taxon>
    </lineage>
</organism>
<dbReference type="Proteomes" id="UP000053370">
    <property type="component" value="Unassembled WGS sequence"/>
</dbReference>
<feature type="transmembrane region" description="Helical" evidence="1">
    <location>
        <begin position="76"/>
        <end position="95"/>
    </location>
</feature>
<sequence length="229" mass="25917">MGVPIANSVHLDSPFRAVSMRYELPLTSMIGLGLISLSSALILANQDQNEKRFCLLAYLFQYIGAIFLLIRIFSFQILFIIFLTGLMGAAIIGTDQIDFRAPIQKKYFISFPLFRVLLSILIWGLILSIEPRIALWIPIPDSILFVSLWMISIGIVKVSLDNDYFSMMLGLLNLFFGFQLVYILLEESSLVFGFLTAINLLITLLGAFILLKPDSEQEEQEFLESEENS</sequence>
<feature type="transmembrane region" description="Helical" evidence="1">
    <location>
        <begin position="133"/>
        <end position="152"/>
    </location>
</feature>